<feature type="binding site" evidence="6">
    <location>
        <position position="204"/>
    </location>
    <ligand>
        <name>S-adenosyl-L-methionine</name>
        <dbReference type="ChEBI" id="CHEBI:59789"/>
    </ligand>
</feature>
<dbReference type="InterPro" id="IPR001537">
    <property type="entry name" value="SpoU_MeTrfase"/>
</dbReference>
<feature type="domain" description="RNA 2-O ribose methyltransferase substrate binding" evidence="7">
    <location>
        <begin position="11"/>
        <end position="87"/>
    </location>
</feature>
<dbReference type="InterPro" id="IPR029028">
    <property type="entry name" value="Alpha/beta_knot_MTases"/>
</dbReference>
<comment type="subcellular location">
    <subcellularLocation>
        <location evidence="6">Cytoplasm</location>
    </subcellularLocation>
</comment>
<comment type="catalytic activity">
    <reaction evidence="6">
        <text>guanosine(2251) in 23S rRNA + S-adenosyl-L-methionine = 2'-O-methylguanosine(2251) in 23S rRNA + S-adenosyl-L-homocysteine + H(+)</text>
        <dbReference type="Rhea" id="RHEA:24140"/>
        <dbReference type="Rhea" id="RHEA-COMP:10239"/>
        <dbReference type="Rhea" id="RHEA-COMP:10241"/>
        <dbReference type="ChEBI" id="CHEBI:15378"/>
        <dbReference type="ChEBI" id="CHEBI:57856"/>
        <dbReference type="ChEBI" id="CHEBI:59789"/>
        <dbReference type="ChEBI" id="CHEBI:74269"/>
        <dbReference type="ChEBI" id="CHEBI:74445"/>
        <dbReference type="EC" id="2.1.1.185"/>
    </reaction>
</comment>
<dbReference type="Pfam" id="PF08032">
    <property type="entry name" value="SpoU_sub_bind"/>
    <property type="match status" value="1"/>
</dbReference>
<proteinExistence type="inferred from homology"/>
<evidence type="ECO:0000259" key="7">
    <source>
        <dbReference type="SMART" id="SM00967"/>
    </source>
</evidence>
<feature type="binding site" evidence="6">
    <location>
        <position position="233"/>
    </location>
    <ligand>
        <name>S-adenosyl-L-methionine</name>
        <dbReference type="ChEBI" id="CHEBI:59789"/>
    </ligand>
</feature>
<dbReference type="InterPro" id="IPR013123">
    <property type="entry name" value="SpoU_subst-bd"/>
</dbReference>
<sequence>MPPMTKQQSPWIAGINAVASAVEHDAENVREVLLEAGAKNPRITEIETQARRVGIEVRRVAQNALDGVAGGLRHQGAVARYAAAKTWDENELEGLVEAAAGKALVLVLDGVQDPHNLGACLRSAAAAAVTAVVIPKDKAVQVNATVRKTSAGAADNIPVVRVTNLSRCLRDLQQQGVWIYGLAGDAEASLYGIDLKGNVALVLGGEADGLRRLTRENCDQLVRIPMPGEFESLNVSVATGVALFEAVRQRLA</sequence>
<evidence type="ECO:0000256" key="2">
    <source>
        <dbReference type="ARBA" id="ARBA00022552"/>
    </source>
</evidence>
<keyword evidence="3 6" id="KW-0489">Methyltransferase</keyword>
<keyword evidence="1 6" id="KW-0963">Cytoplasm</keyword>
<dbReference type="PANTHER" id="PTHR46429">
    <property type="entry name" value="23S RRNA (GUANOSINE-2'-O-)-METHYLTRANSFERASE RLMB"/>
    <property type="match status" value="1"/>
</dbReference>
<keyword evidence="2 6" id="KW-0698">rRNA processing</keyword>
<dbReference type="Gene3D" id="3.30.1330.30">
    <property type="match status" value="1"/>
</dbReference>
<dbReference type="PANTHER" id="PTHR46429:SF1">
    <property type="entry name" value="23S RRNA (GUANOSINE-2'-O-)-METHYLTRANSFERASE RLMB"/>
    <property type="match status" value="1"/>
</dbReference>
<organism evidence="8 9">
    <name type="scientific">Noviluteimonas caseinilytica</name>
    <dbReference type="NCBI Taxonomy" id="2675101"/>
    <lineage>
        <taxon>Bacteria</taxon>
        <taxon>Pseudomonadati</taxon>
        <taxon>Pseudomonadota</taxon>
        <taxon>Gammaproteobacteria</taxon>
        <taxon>Lysobacterales</taxon>
        <taxon>Lysobacteraceae</taxon>
        <taxon>Noviluteimonas</taxon>
    </lineage>
</organism>
<dbReference type="Proteomes" id="UP000681317">
    <property type="component" value="Chromosome"/>
</dbReference>
<dbReference type="InterPro" id="IPR029064">
    <property type="entry name" value="Ribosomal_eL30-like_sf"/>
</dbReference>
<evidence type="ECO:0000256" key="4">
    <source>
        <dbReference type="ARBA" id="ARBA00022679"/>
    </source>
</evidence>
<protein>
    <recommendedName>
        <fullName evidence="6">23S rRNA (guanosine-2'-O-)-methyltransferase RlmB</fullName>
        <ecNumber evidence="6">2.1.1.185</ecNumber>
    </recommendedName>
    <alternativeName>
        <fullName evidence="6">23S rRNA (guanosine2251 2'-O)-methyltransferase</fullName>
    </alternativeName>
    <alternativeName>
        <fullName evidence="6">23S rRNA Gm2251 2'-O-methyltransferase</fullName>
    </alternativeName>
</protein>
<comment type="similarity">
    <text evidence="6">Belongs to the class IV-like SAM-binding methyltransferase superfamily. RNA methyltransferase TrmH family. RlmB subfamily.</text>
</comment>
<evidence type="ECO:0000256" key="3">
    <source>
        <dbReference type="ARBA" id="ARBA00022603"/>
    </source>
</evidence>
<dbReference type="CDD" id="cd18103">
    <property type="entry name" value="SpoU-like_RlmB"/>
    <property type="match status" value="1"/>
</dbReference>
<keyword evidence="5 6" id="KW-0949">S-adenosyl-L-methionine</keyword>
<dbReference type="EC" id="2.1.1.185" evidence="6"/>
<dbReference type="HAMAP" id="MF_01887">
    <property type="entry name" value="23SrRNA_methyltr_B"/>
    <property type="match status" value="1"/>
</dbReference>
<accession>A0ABM7Q792</accession>
<dbReference type="Gene3D" id="3.40.1280.10">
    <property type="match status" value="1"/>
</dbReference>
<reference evidence="8 9" key="1">
    <citation type="submission" date="2021-03" db="EMBL/GenBank/DDBJ databases">
        <title>Complete Genome Sequences of Two Lysobacter Strains Isolated from Sea Water (Lysobacter caseinilyticus) and Soil (Lysobacter helvus) in South Korea.</title>
        <authorList>
            <person name="Watanabe Y."/>
            <person name="Arakawa K."/>
        </authorList>
    </citation>
    <scope>NUCLEOTIDE SEQUENCE [LARGE SCALE GENOMIC DNA]</scope>
    <source>
        <strain evidence="8 9">KVB24</strain>
    </source>
</reference>
<dbReference type="EMBL" id="AP024545">
    <property type="protein sequence ID" value="BCT93276.1"/>
    <property type="molecule type" value="Genomic_DNA"/>
</dbReference>
<name>A0ABM7Q792_9GAMM</name>
<evidence type="ECO:0000313" key="8">
    <source>
        <dbReference type="EMBL" id="BCT93276.1"/>
    </source>
</evidence>
<dbReference type="NCBIfam" id="TIGR00186">
    <property type="entry name" value="rRNA_methyl_3"/>
    <property type="match status" value="1"/>
</dbReference>
<dbReference type="InterPro" id="IPR024915">
    <property type="entry name" value="23S_rRNA_MeTrfase_RlmB"/>
</dbReference>
<dbReference type="SUPFAM" id="SSF55315">
    <property type="entry name" value="L30e-like"/>
    <property type="match status" value="1"/>
</dbReference>
<dbReference type="Pfam" id="PF00588">
    <property type="entry name" value="SpoU_methylase"/>
    <property type="match status" value="1"/>
</dbReference>
<evidence type="ECO:0000313" key="9">
    <source>
        <dbReference type="Proteomes" id="UP000681317"/>
    </source>
</evidence>
<feature type="binding site" evidence="6">
    <location>
        <position position="224"/>
    </location>
    <ligand>
        <name>S-adenosyl-L-methionine</name>
        <dbReference type="ChEBI" id="CHEBI:59789"/>
    </ligand>
</feature>
<evidence type="ECO:0000256" key="6">
    <source>
        <dbReference type="HAMAP-Rule" id="MF_01887"/>
    </source>
</evidence>
<comment type="function">
    <text evidence="6">Specifically methylates the ribose of guanosine 2251 in 23S rRNA.</text>
</comment>
<gene>
    <name evidence="6 8" type="primary">rlmB</name>
    <name evidence="8" type="ORF">LYSCAS_23000</name>
</gene>
<keyword evidence="9" id="KW-1185">Reference proteome</keyword>
<evidence type="ECO:0000256" key="1">
    <source>
        <dbReference type="ARBA" id="ARBA00022490"/>
    </source>
</evidence>
<keyword evidence="4 6" id="KW-0808">Transferase</keyword>
<dbReference type="InterPro" id="IPR004441">
    <property type="entry name" value="rRNA_MeTrfase_TrmH"/>
</dbReference>
<evidence type="ECO:0000256" key="5">
    <source>
        <dbReference type="ARBA" id="ARBA00022691"/>
    </source>
</evidence>
<dbReference type="SUPFAM" id="SSF75217">
    <property type="entry name" value="alpha/beta knot"/>
    <property type="match status" value="1"/>
</dbReference>
<dbReference type="InterPro" id="IPR029026">
    <property type="entry name" value="tRNA_m1G_MTases_N"/>
</dbReference>
<dbReference type="SMART" id="SM00967">
    <property type="entry name" value="SpoU_sub_bind"/>
    <property type="match status" value="1"/>
</dbReference>